<evidence type="ECO:0000256" key="6">
    <source>
        <dbReference type="ARBA" id="ARBA00022723"/>
    </source>
</evidence>
<evidence type="ECO:0000256" key="14">
    <source>
        <dbReference type="RuleBase" id="RU000461"/>
    </source>
</evidence>
<dbReference type="GO" id="GO:0006082">
    <property type="term" value="P:organic acid metabolic process"/>
    <property type="evidence" value="ECO:0007669"/>
    <property type="project" value="TreeGrafter"/>
</dbReference>
<comment type="cofactor">
    <cofactor evidence="1 13">
        <name>heme</name>
        <dbReference type="ChEBI" id="CHEBI:30413"/>
    </cofactor>
</comment>
<evidence type="ECO:0000256" key="8">
    <source>
        <dbReference type="ARBA" id="ARBA00022848"/>
    </source>
</evidence>
<sequence length="222" mass="25739">MSLCNIIKVWLKNKQIYFQLINALYDIFIAGQETTANTIIFSVIYALNYPEKLKKLYHELDKVIGSDRRITLADRNSLPYCNAFIYEVQRLVNLLPQNLPHKLTKDVEIRGYKIPKNTVILPQVSSVLYDEKAFPNPETFIPERFLDSEGQPKRIDEFIPFSLGKRQCLGESLAKMELYLIIANFFNQYKLESENGSLPSMKKVPGVTVQPHPFKCSLKKRY</sequence>
<evidence type="ECO:0000256" key="4">
    <source>
        <dbReference type="ARBA" id="ARBA00010617"/>
    </source>
</evidence>
<protein>
    <submittedName>
        <fullName evidence="16">Cytochrome P450</fullName>
    </submittedName>
</protein>
<dbReference type="InterPro" id="IPR036396">
    <property type="entry name" value="Cyt_P450_sf"/>
</dbReference>
<dbReference type="Pfam" id="PF00067">
    <property type="entry name" value="p450"/>
    <property type="match status" value="1"/>
</dbReference>
<dbReference type="PRINTS" id="PR00463">
    <property type="entry name" value="EP450I"/>
</dbReference>
<keyword evidence="10 13" id="KW-0408">Iron</keyword>
<evidence type="ECO:0000313" key="16">
    <source>
        <dbReference type="WBParaSite" id="PDA_v2.g20790.t1"/>
    </source>
</evidence>
<comment type="similarity">
    <text evidence="4 14">Belongs to the cytochrome P450 family.</text>
</comment>
<dbReference type="InterPro" id="IPR002401">
    <property type="entry name" value="Cyt_P450_E_grp-I"/>
</dbReference>
<organism evidence="15 16">
    <name type="scientific">Panagrolaimus davidi</name>
    <dbReference type="NCBI Taxonomy" id="227884"/>
    <lineage>
        <taxon>Eukaryota</taxon>
        <taxon>Metazoa</taxon>
        <taxon>Ecdysozoa</taxon>
        <taxon>Nematoda</taxon>
        <taxon>Chromadorea</taxon>
        <taxon>Rhabditida</taxon>
        <taxon>Tylenchina</taxon>
        <taxon>Panagrolaimomorpha</taxon>
        <taxon>Panagrolaimoidea</taxon>
        <taxon>Panagrolaimidae</taxon>
        <taxon>Panagrolaimus</taxon>
    </lineage>
</organism>
<dbReference type="AlphaFoldDB" id="A0A914PQE1"/>
<accession>A0A914PQE1</accession>
<keyword evidence="6 13" id="KW-0479">Metal-binding</keyword>
<name>A0A914PQE1_9BILA</name>
<keyword evidence="15" id="KW-1185">Reference proteome</keyword>
<reference evidence="16" key="1">
    <citation type="submission" date="2022-11" db="UniProtKB">
        <authorList>
            <consortium name="WormBaseParasite"/>
        </authorList>
    </citation>
    <scope>IDENTIFICATION</scope>
</reference>
<dbReference type="InterPro" id="IPR017972">
    <property type="entry name" value="Cyt_P450_CS"/>
</dbReference>
<evidence type="ECO:0000256" key="9">
    <source>
        <dbReference type="ARBA" id="ARBA00023002"/>
    </source>
</evidence>
<keyword evidence="7" id="KW-0256">Endoplasmic reticulum</keyword>
<evidence type="ECO:0000256" key="10">
    <source>
        <dbReference type="ARBA" id="ARBA00023004"/>
    </source>
</evidence>
<evidence type="ECO:0000256" key="1">
    <source>
        <dbReference type="ARBA" id="ARBA00001971"/>
    </source>
</evidence>
<keyword evidence="8" id="KW-0492">Microsome</keyword>
<evidence type="ECO:0000256" key="12">
    <source>
        <dbReference type="ARBA" id="ARBA00023136"/>
    </source>
</evidence>
<dbReference type="SUPFAM" id="SSF48264">
    <property type="entry name" value="Cytochrome P450"/>
    <property type="match status" value="1"/>
</dbReference>
<dbReference type="GO" id="GO:0005789">
    <property type="term" value="C:endoplasmic reticulum membrane"/>
    <property type="evidence" value="ECO:0007669"/>
    <property type="project" value="UniProtKB-SubCell"/>
</dbReference>
<comment type="subcellular location">
    <subcellularLocation>
        <location evidence="3">Endoplasmic reticulum membrane</location>
        <topology evidence="3">Peripheral membrane protein</topology>
    </subcellularLocation>
    <subcellularLocation>
        <location evidence="2">Microsome membrane</location>
        <topology evidence="2">Peripheral membrane protein</topology>
    </subcellularLocation>
</comment>
<dbReference type="PANTHER" id="PTHR24300:SF375">
    <property type="entry name" value="CYTOCHROME P450 FAMILY"/>
    <property type="match status" value="1"/>
</dbReference>
<keyword evidence="12" id="KW-0472">Membrane</keyword>
<dbReference type="GO" id="GO:0020037">
    <property type="term" value="F:heme binding"/>
    <property type="evidence" value="ECO:0007669"/>
    <property type="project" value="InterPro"/>
</dbReference>
<dbReference type="PRINTS" id="PR00385">
    <property type="entry name" value="P450"/>
</dbReference>
<keyword evidence="9 14" id="KW-0560">Oxidoreductase</keyword>
<keyword evidence="11 14" id="KW-0503">Monooxygenase</keyword>
<dbReference type="PANTHER" id="PTHR24300">
    <property type="entry name" value="CYTOCHROME P450 508A4-RELATED"/>
    <property type="match status" value="1"/>
</dbReference>
<feature type="binding site" description="axial binding residue" evidence="13">
    <location>
        <position position="168"/>
    </location>
    <ligand>
        <name>heme</name>
        <dbReference type="ChEBI" id="CHEBI:30413"/>
    </ligand>
    <ligandPart>
        <name>Fe</name>
        <dbReference type="ChEBI" id="CHEBI:18248"/>
    </ligandPart>
</feature>
<dbReference type="GO" id="GO:0005506">
    <property type="term" value="F:iron ion binding"/>
    <property type="evidence" value="ECO:0007669"/>
    <property type="project" value="InterPro"/>
</dbReference>
<dbReference type="Proteomes" id="UP000887578">
    <property type="component" value="Unplaced"/>
</dbReference>
<dbReference type="GO" id="GO:0006805">
    <property type="term" value="P:xenobiotic metabolic process"/>
    <property type="evidence" value="ECO:0007669"/>
    <property type="project" value="TreeGrafter"/>
</dbReference>
<evidence type="ECO:0000256" key="3">
    <source>
        <dbReference type="ARBA" id="ARBA00004406"/>
    </source>
</evidence>
<evidence type="ECO:0000256" key="11">
    <source>
        <dbReference type="ARBA" id="ARBA00023033"/>
    </source>
</evidence>
<proteinExistence type="inferred from homology"/>
<evidence type="ECO:0000256" key="2">
    <source>
        <dbReference type="ARBA" id="ARBA00004174"/>
    </source>
</evidence>
<evidence type="ECO:0000256" key="7">
    <source>
        <dbReference type="ARBA" id="ARBA00022824"/>
    </source>
</evidence>
<evidence type="ECO:0000256" key="13">
    <source>
        <dbReference type="PIRSR" id="PIRSR602401-1"/>
    </source>
</evidence>
<dbReference type="WBParaSite" id="PDA_v2.g20790.t1">
    <property type="protein sequence ID" value="PDA_v2.g20790.t1"/>
    <property type="gene ID" value="PDA_v2.g20790"/>
</dbReference>
<keyword evidence="5 13" id="KW-0349">Heme</keyword>
<dbReference type="Gene3D" id="1.10.630.10">
    <property type="entry name" value="Cytochrome P450"/>
    <property type="match status" value="1"/>
</dbReference>
<dbReference type="InterPro" id="IPR050182">
    <property type="entry name" value="Cytochrome_P450_fam2"/>
</dbReference>
<dbReference type="GO" id="GO:0016712">
    <property type="term" value="F:oxidoreductase activity, acting on paired donors, with incorporation or reduction of molecular oxygen, reduced flavin or flavoprotein as one donor, and incorporation of one atom of oxygen"/>
    <property type="evidence" value="ECO:0007669"/>
    <property type="project" value="TreeGrafter"/>
</dbReference>
<evidence type="ECO:0000256" key="5">
    <source>
        <dbReference type="ARBA" id="ARBA00022617"/>
    </source>
</evidence>
<evidence type="ECO:0000313" key="15">
    <source>
        <dbReference type="Proteomes" id="UP000887578"/>
    </source>
</evidence>
<dbReference type="InterPro" id="IPR001128">
    <property type="entry name" value="Cyt_P450"/>
</dbReference>
<dbReference type="PROSITE" id="PS00086">
    <property type="entry name" value="CYTOCHROME_P450"/>
    <property type="match status" value="1"/>
</dbReference>
<dbReference type="FunFam" id="1.10.630.10:FF:000238">
    <property type="entry name" value="Cytochrome P450 2A6"/>
    <property type="match status" value="1"/>
</dbReference>